<keyword evidence="1" id="KW-1133">Transmembrane helix</keyword>
<proteinExistence type="predicted"/>
<dbReference type="RefSeq" id="WP_145387404.1">
    <property type="nucleotide sequence ID" value="NZ_CP037423.1"/>
</dbReference>
<keyword evidence="1" id="KW-0472">Membrane</keyword>
<dbReference type="OrthoDB" id="263121at2"/>
<keyword evidence="3" id="KW-1185">Reference proteome</keyword>
<dbReference type="KEGG" id="snep:Enr13x_31850"/>
<name>A0A518HR49_9BACT</name>
<evidence type="ECO:0000256" key="1">
    <source>
        <dbReference type="SAM" id="Phobius"/>
    </source>
</evidence>
<keyword evidence="1" id="KW-0812">Transmembrane</keyword>
<feature type="transmembrane region" description="Helical" evidence="1">
    <location>
        <begin position="23"/>
        <end position="47"/>
    </location>
</feature>
<accession>A0A518HR49</accession>
<organism evidence="2 3">
    <name type="scientific">Stieleria neptunia</name>
    <dbReference type="NCBI Taxonomy" id="2527979"/>
    <lineage>
        <taxon>Bacteria</taxon>
        <taxon>Pseudomonadati</taxon>
        <taxon>Planctomycetota</taxon>
        <taxon>Planctomycetia</taxon>
        <taxon>Pirellulales</taxon>
        <taxon>Pirellulaceae</taxon>
        <taxon>Stieleria</taxon>
    </lineage>
</organism>
<protein>
    <submittedName>
        <fullName evidence="2">Uncharacterized protein</fullName>
    </submittedName>
</protein>
<reference evidence="2 3" key="1">
    <citation type="submission" date="2019-03" db="EMBL/GenBank/DDBJ databases">
        <title>Deep-cultivation of Planctomycetes and their phenomic and genomic characterization uncovers novel biology.</title>
        <authorList>
            <person name="Wiegand S."/>
            <person name="Jogler M."/>
            <person name="Boedeker C."/>
            <person name="Pinto D."/>
            <person name="Vollmers J."/>
            <person name="Rivas-Marin E."/>
            <person name="Kohn T."/>
            <person name="Peeters S.H."/>
            <person name="Heuer A."/>
            <person name="Rast P."/>
            <person name="Oberbeckmann S."/>
            <person name="Bunk B."/>
            <person name="Jeske O."/>
            <person name="Meyerdierks A."/>
            <person name="Storesund J.E."/>
            <person name="Kallscheuer N."/>
            <person name="Luecker S."/>
            <person name="Lage O.M."/>
            <person name="Pohl T."/>
            <person name="Merkel B.J."/>
            <person name="Hornburger P."/>
            <person name="Mueller R.-W."/>
            <person name="Bruemmer F."/>
            <person name="Labrenz M."/>
            <person name="Spormann A.M."/>
            <person name="Op den Camp H."/>
            <person name="Overmann J."/>
            <person name="Amann R."/>
            <person name="Jetten M.S.M."/>
            <person name="Mascher T."/>
            <person name="Medema M.H."/>
            <person name="Devos D.P."/>
            <person name="Kaster A.-K."/>
            <person name="Ovreas L."/>
            <person name="Rohde M."/>
            <person name="Galperin M.Y."/>
            <person name="Jogler C."/>
        </authorList>
    </citation>
    <scope>NUCLEOTIDE SEQUENCE [LARGE SCALE GENOMIC DNA]</scope>
    <source>
        <strain evidence="2 3">Enr13</strain>
    </source>
</reference>
<dbReference type="Proteomes" id="UP000319004">
    <property type="component" value="Chromosome"/>
</dbReference>
<dbReference type="AlphaFoldDB" id="A0A518HR49"/>
<gene>
    <name evidence="2" type="ORF">Enr13x_31850</name>
</gene>
<dbReference type="EMBL" id="CP037423">
    <property type="protein sequence ID" value="QDV43330.1"/>
    <property type="molecule type" value="Genomic_DNA"/>
</dbReference>
<evidence type="ECO:0000313" key="2">
    <source>
        <dbReference type="EMBL" id="QDV43330.1"/>
    </source>
</evidence>
<evidence type="ECO:0000313" key="3">
    <source>
        <dbReference type="Proteomes" id="UP000319004"/>
    </source>
</evidence>
<sequence>MTADVPQDTSDAPGDEGPGCMPAILASMVLMGILGFLTCGVMTWLIFDKQDELALRSMRGSFIPAVEQSLLEPEEKAATVKLLHTFADELERGRLEGWQASGVMQRMTRLPVLQWGQIRAIEKFVDDHPDQFTADDSLQFDRLRKGVERDKITTIDFVHILTPVLQSDPGNEEAQLVEPLTVDAVREVVQRARTSADRGEIAPTPKDDVGIDTLVRRQIEAGIQKGTY</sequence>